<dbReference type="SUPFAM" id="SSF53659">
    <property type="entry name" value="Isocitrate/Isopropylmalate dehydrogenase-like"/>
    <property type="match status" value="1"/>
</dbReference>
<keyword evidence="6 10" id="KW-0594">Phospholipid biosynthesis</keyword>
<dbReference type="PANTHER" id="PTHR30100">
    <property type="entry name" value="FATTY ACID/PHOSPHOLIPID SYNTHESIS PROTEIN PLSX"/>
    <property type="match status" value="1"/>
</dbReference>
<keyword evidence="2 10" id="KW-0963">Cytoplasm</keyword>
<evidence type="ECO:0000256" key="4">
    <source>
        <dbReference type="ARBA" id="ARBA00022679"/>
    </source>
</evidence>
<comment type="pathway">
    <text evidence="10">Lipid metabolism; phospholipid metabolism.</text>
</comment>
<dbReference type="GO" id="GO:0005737">
    <property type="term" value="C:cytoplasm"/>
    <property type="evidence" value="ECO:0007669"/>
    <property type="project" value="UniProtKB-SubCell"/>
</dbReference>
<dbReference type="NCBIfam" id="TIGR00182">
    <property type="entry name" value="plsX"/>
    <property type="match status" value="1"/>
</dbReference>
<dbReference type="Pfam" id="PF02504">
    <property type="entry name" value="FA_synthesis"/>
    <property type="match status" value="1"/>
</dbReference>
<comment type="function">
    <text evidence="10">Catalyzes the reversible formation of acyl-phosphate (acyl-PO(4)) from acyl-[acyl-carrier-protein] (acyl-ACP). This enzyme utilizes acyl-ACP as fatty acyl donor, but not acyl-CoA.</text>
</comment>
<evidence type="ECO:0000256" key="5">
    <source>
        <dbReference type="ARBA" id="ARBA00023098"/>
    </source>
</evidence>
<gene>
    <name evidence="10 11" type="primary">plsX</name>
    <name evidence="11" type="ORF">SCARUB_01144</name>
</gene>
<keyword evidence="7 10" id="KW-1208">Phospholipid metabolism</keyword>
<sequence length="338" mass="36301">MRITVDAMGGDAAPFEIVKGAVNAARKFSDHKIILVGDQKQIYKELDVNGAIPDNISVVHTSQVVGMDESATVALRKKVDSSITKSVKLVEEKEADAIVSAGNTGATVAAATRFLRTLEGVKRPGIAVAIPTIHGVCLVIDAGANIKCKPEHLLQCGIMASVFCKYILNIEKPKVGLLNIGEEDIKGNDLVKEAFPLLSSSPLNFVGNAEGRDVFDGKFDIVVCEGFIGNVLLKFAEGLSISLLSAFASEARKNSLTRLGAWLCKPIFKQLYSRSDYSEYGGVPLLGIDGICIIAHGRSDSKAIQNAVREAIQFRKYEVNKHIVSGLERVNSSLMTAI</sequence>
<comment type="catalytic activity">
    <reaction evidence="1 10">
        <text>a fatty acyl-[ACP] + phosphate = an acyl phosphate + holo-[ACP]</text>
        <dbReference type="Rhea" id="RHEA:42292"/>
        <dbReference type="Rhea" id="RHEA-COMP:9685"/>
        <dbReference type="Rhea" id="RHEA-COMP:14125"/>
        <dbReference type="ChEBI" id="CHEBI:43474"/>
        <dbReference type="ChEBI" id="CHEBI:59918"/>
        <dbReference type="ChEBI" id="CHEBI:64479"/>
        <dbReference type="ChEBI" id="CHEBI:138651"/>
        <dbReference type="EC" id="2.3.1.274"/>
    </reaction>
</comment>
<organism evidence="11 12">
    <name type="scientific">Candidatus Scalindua rubra</name>
    <dbReference type="NCBI Taxonomy" id="1872076"/>
    <lineage>
        <taxon>Bacteria</taxon>
        <taxon>Pseudomonadati</taxon>
        <taxon>Planctomycetota</taxon>
        <taxon>Candidatus Brocadiia</taxon>
        <taxon>Candidatus Brocadiales</taxon>
        <taxon>Candidatus Scalinduaceae</taxon>
        <taxon>Candidatus Scalindua</taxon>
    </lineage>
</organism>
<dbReference type="AlphaFoldDB" id="A0A1E3XDM6"/>
<evidence type="ECO:0000256" key="2">
    <source>
        <dbReference type="ARBA" id="ARBA00022490"/>
    </source>
</evidence>
<keyword evidence="5 10" id="KW-0443">Lipid metabolism</keyword>
<name>A0A1E3XDM6_9BACT</name>
<evidence type="ECO:0000256" key="7">
    <source>
        <dbReference type="ARBA" id="ARBA00023264"/>
    </source>
</evidence>
<proteinExistence type="inferred from homology"/>
<comment type="subcellular location">
    <subcellularLocation>
        <location evidence="10">Cytoplasm</location>
    </subcellularLocation>
    <text evidence="10">Associated with the membrane possibly through PlsY.</text>
</comment>
<dbReference type="InterPro" id="IPR012281">
    <property type="entry name" value="Phospholipid_synth_PlsX-like"/>
</dbReference>
<dbReference type="HAMAP" id="MF_00019">
    <property type="entry name" value="PlsX"/>
    <property type="match status" value="1"/>
</dbReference>
<evidence type="ECO:0000313" key="12">
    <source>
        <dbReference type="Proteomes" id="UP000094056"/>
    </source>
</evidence>
<evidence type="ECO:0000256" key="8">
    <source>
        <dbReference type="ARBA" id="ARBA00024069"/>
    </source>
</evidence>
<dbReference type="GO" id="GO:0043811">
    <property type="term" value="F:phosphate:acyl-[acyl carrier protein] acyltransferase activity"/>
    <property type="evidence" value="ECO:0007669"/>
    <property type="project" value="UniProtKB-UniRule"/>
</dbReference>
<protein>
    <recommendedName>
        <fullName evidence="8 10">Phosphate acyltransferase</fullName>
        <ecNumber evidence="8 10">2.3.1.274</ecNumber>
    </recommendedName>
    <alternativeName>
        <fullName evidence="10">Acyl-ACP phosphotransacylase</fullName>
    </alternativeName>
    <alternativeName>
        <fullName evidence="10">Acyl-[acyl-carrier-protein]--phosphate acyltransferase</fullName>
    </alternativeName>
    <alternativeName>
        <fullName evidence="10">Phosphate-acyl-ACP acyltransferase</fullName>
    </alternativeName>
</protein>
<evidence type="ECO:0000256" key="6">
    <source>
        <dbReference type="ARBA" id="ARBA00023209"/>
    </source>
</evidence>
<dbReference type="PANTHER" id="PTHR30100:SF1">
    <property type="entry name" value="PHOSPHATE ACYLTRANSFERASE"/>
    <property type="match status" value="1"/>
</dbReference>
<dbReference type="GO" id="GO:0008654">
    <property type="term" value="P:phospholipid biosynthetic process"/>
    <property type="evidence" value="ECO:0007669"/>
    <property type="project" value="UniProtKB-KW"/>
</dbReference>
<dbReference type="UniPathway" id="UPA00085"/>
<comment type="subunit">
    <text evidence="9 10">Homodimer. Probably interacts with PlsY.</text>
</comment>
<dbReference type="PATRIC" id="fig|1872076.5.peg.1311"/>
<dbReference type="Gene3D" id="3.40.718.10">
    <property type="entry name" value="Isopropylmalate Dehydrogenase"/>
    <property type="match status" value="1"/>
</dbReference>
<dbReference type="PIRSF" id="PIRSF002465">
    <property type="entry name" value="Phsphlp_syn_PlsX"/>
    <property type="match status" value="1"/>
</dbReference>
<reference evidence="11 12" key="1">
    <citation type="submission" date="2016-07" db="EMBL/GenBank/DDBJ databases">
        <title>Draft genome of Scalindua rubra, obtained from a brine-seawater interface in the Red Sea, sheds light on salt adaptation in anammox bacteria.</title>
        <authorList>
            <person name="Speth D.R."/>
            <person name="Lagkouvardos I."/>
            <person name="Wang Y."/>
            <person name="Qian P.-Y."/>
            <person name="Dutilh B.E."/>
            <person name="Jetten M.S."/>
        </authorList>
    </citation>
    <scope>NUCLEOTIDE SEQUENCE [LARGE SCALE GENOMIC DNA]</scope>
    <source>
        <strain evidence="11">BSI-1</strain>
    </source>
</reference>
<evidence type="ECO:0000256" key="1">
    <source>
        <dbReference type="ARBA" id="ARBA00001232"/>
    </source>
</evidence>
<dbReference type="EMBL" id="MAYW01000021">
    <property type="protein sequence ID" value="ODS33708.1"/>
    <property type="molecule type" value="Genomic_DNA"/>
</dbReference>
<dbReference type="InterPro" id="IPR003664">
    <property type="entry name" value="FA_synthesis"/>
</dbReference>
<evidence type="ECO:0000256" key="10">
    <source>
        <dbReference type="HAMAP-Rule" id="MF_00019"/>
    </source>
</evidence>
<dbReference type="Proteomes" id="UP000094056">
    <property type="component" value="Unassembled WGS sequence"/>
</dbReference>
<keyword evidence="3 10" id="KW-0444">Lipid biosynthesis</keyword>
<keyword evidence="4 10" id="KW-0808">Transferase</keyword>
<comment type="similarity">
    <text evidence="10">Belongs to the PlsX family.</text>
</comment>
<evidence type="ECO:0000256" key="3">
    <source>
        <dbReference type="ARBA" id="ARBA00022516"/>
    </source>
</evidence>
<evidence type="ECO:0000313" key="11">
    <source>
        <dbReference type="EMBL" id="ODS33708.1"/>
    </source>
</evidence>
<dbReference type="GO" id="GO:0006633">
    <property type="term" value="P:fatty acid biosynthetic process"/>
    <property type="evidence" value="ECO:0007669"/>
    <property type="project" value="UniProtKB-UniRule"/>
</dbReference>
<evidence type="ECO:0000256" key="9">
    <source>
        <dbReference type="ARBA" id="ARBA00046608"/>
    </source>
</evidence>
<dbReference type="EC" id="2.3.1.274" evidence="8 10"/>
<comment type="caution">
    <text evidence="11">The sequence shown here is derived from an EMBL/GenBank/DDBJ whole genome shotgun (WGS) entry which is preliminary data.</text>
</comment>
<accession>A0A1E3XDM6</accession>